<evidence type="ECO:0000313" key="2">
    <source>
        <dbReference type="Proteomes" id="UP001611580"/>
    </source>
</evidence>
<reference evidence="1 2" key="1">
    <citation type="submission" date="2024-10" db="EMBL/GenBank/DDBJ databases">
        <title>The Natural Products Discovery Center: Release of the First 8490 Sequenced Strains for Exploring Actinobacteria Biosynthetic Diversity.</title>
        <authorList>
            <person name="Kalkreuter E."/>
            <person name="Kautsar S.A."/>
            <person name="Yang D."/>
            <person name="Bader C.D."/>
            <person name="Teijaro C.N."/>
            <person name="Fluegel L."/>
            <person name="Davis C.M."/>
            <person name="Simpson J.R."/>
            <person name="Lauterbach L."/>
            <person name="Steele A.D."/>
            <person name="Gui C."/>
            <person name="Meng S."/>
            <person name="Li G."/>
            <person name="Viehrig K."/>
            <person name="Ye F."/>
            <person name="Su P."/>
            <person name="Kiefer A.F."/>
            <person name="Nichols A."/>
            <person name="Cepeda A.J."/>
            <person name="Yan W."/>
            <person name="Fan B."/>
            <person name="Jiang Y."/>
            <person name="Adhikari A."/>
            <person name="Zheng C.-J."/>
            <person name="Schuster L."/>
            <person name="Cowan T.M."/>
            <person name="Smanski M.J."/>
            <person name="Chevrette M.G."/>
            <person name="De Carvalho L.P.S."/>
            <person name="Shen B."/>
        </authorList>
    </citation>
    <scope>NUCLEOTIDE SEQUENCE [LARGE SCALE GENOMIC DNA]</scope>
    <source>
        <strain evidence="1 2">NPDC019481</strain>
    </source>
</reference>
<dbReference type="Gene3D" id="3.10.450.50">
    <property type="match status" value="1"/>
</dbReference>
<keyword evidence="2" id="KW-1185">Reference proteome</keyword>
<name>A0ABW7XK37_9MICO</name>
<dbReference type="EMBL" id="JBIRYI010000006">
    <property type="protein sequence ID" value="MFI2487671.1"/>
    <property type="molecule type" value="Genomic_DNA"/>
</dbReference>
<gene>
    <name evidence="1" type="ORF">ACH47X_12210</name>
</gene>
<protein>
    <recommendedName>
        <fullName evidence="3">SnoaL-like domain-containing protein</fullName>
    </recommendedName>
</protein>
<dbReference type="RefSeq" id="WP_397404567.1">
    <property type="nucleotide sequence ID" value="NZ_JBIRYI010000006.1"/>
</dbReference>
<dbReference type="InterPro" id="IPR032710">
    <property type="entry name" value="NTF2-like_dom_sf"/>
</dbReference>
<sequence length="123" mass="12892">MHAGGAVEIRAESGVRVAVVELFAARVAGASPRDLARRFDADADTGFEGLALLGEALDVEHVDLDTIRAEGDRAVVTGTCRARVRATGLVLAGEFVLDVAVGLDGLITRCHVLEERWTAPGPS</sequence>
<accession>A0ABW7XK37</accession>
<proteinExistence type="predicted"/>
<evidence type="ECO:0000313" key="1">
    <source>
        <dbReference type="EMBL" id="MFI2487671.1"/>
    </source>
</evidence>
<organism evidence="1 2">
    <name type="scientific">Promicromonospora kroppenstedtii</name>
    <dbReference type="NCBI Taxonomy" id="440482"/>
    <lineage>
        <taxon>Bacteria</taxon>
        <taxon>Bacillati</taxon>
        <taxon>Actinomycetota</taxon>
        <taxon>Actinomycetes</taxon>
        <taxon>Micrococcales</taxon>
        <taxon>Promicromonosporaceae</taxon>
        <taxon>Promicromonospora</taxon>
    </lineage>
</organism>
<dbReference type="Proteomes" id="UP001611580">
    <property type="component" value="Unassembled WGS sequence"/>
</dbReference>
<comment type="caution">
    <text evidence="1">The sequence shown here is derived from an EMBL/GenBank/DDBJ whole genome shotgun (WGS) entry which is preliminary data.</text>
</comment>
<evidence type="ECO:0008006" key="3">
    <source>
        <dbReference type="Google" id="ProtNLM"/>
    </source>
</evidence>
<dbReference type="SUPFAM" id="SSF54427">
    <property type="entry name" value="NTF2-like"/>
    <property type="match status" value="1"/>
</dbReference>